<reference evidence="1" key="1">
    <citation type="journal article" date="2023" name="G3 (Bethesda)">
        <title>A reference genome for the long-term kleptoplast-retaining sea slug Elysia crispata morphotype clarki.</title>
        <authorList>
            <person name="Eastman K.E."/>
            <person name="Pendleton A.L."/>
            <person name="Shaikh M.A."/>
            <person name="Suttiyut T."/>
            <person name="Ogas R."/>
            <person name="Tomko P."/>
            <person name="Gavelis G."/>
            <person name="Widhalm J.R."/>
            <person name="Wisecaver J.H."/>
        </authorList>
    </citation>
    <scope>NUCLEOTIDE SEQUENCE</scope>
    <source>
        <strain evidence="1">ECLA1</strain>
    </source>
</reference>
<evidence type="ECO:0000313" key="1">
    <source>
        <dbReference type="EMBL" id="KAK3720729.1"/>
    </source>
</evidence>
<protein>
    <submittedName>
        <fullName evidence="1">Uncharacterized protein</fullName>
    </submittedName>
</protein>
<sequence>MFELDTLTSSVQWRSWWQEDTSITMEINFIPATAQSEFAHSRSKVMSLSPGIQSRSLNFECQREWELMPVCKVRLVQAPGAVSLCVHTAVLFGEFRVFGQGVCRLLSRLRGRSVHARNAPNGTVVDSFRFFDTGILCGRNQDG</sequence>
<accession>A0AAE0XWD6</accession>
<comment type="caution">
    <text evidence="1">The sequence shown here is derived from an EMBL/GenBank/DDBJ whole genome shotgun (WGS) entry which is preliminary data.</text>
</comment>
<dbReference type="Proteomes" id="UP001283361">
    <property type="component" value="Unassembled WGS sequence"/>
</dbReference>
<organism evidence="1 2">
    <name type="scientific">Elysia crispata</name>
    <name type="common">lettuce slug</name>
    <dbReference type="NCBI Taxonomy" id="231223"/>
    <lineage>
        <taxon>Eukaryota</taxon>
        <taxon>Metazoa</taxon>
        <taxon>Spiralia</taxon>
        <taxon>Lophotrochozoa</taxon>
        <taxon>Mollusca</taxon>
        <taxon>Gastropoda</taxon>
        <taxon>Heterobranchia</taxon>
        <taxon>Euthyneura</taxon>
        <taxon>Panpulmonata</taxon>
        <taxon>Sacoglossa</taxon>
        <taxon>Placobranchoidea</taxon>
        <taxon>Plakobranchidae</taxon>
        <taxon>Elysia</taxon>
    </lineage>
</organism>
<evidence type="ECO:0000313" key="2">
    <source>
        <dbReference type="Proteomes" id="UP001283361"/>
    </source>
</evidence>
<dbReference type="AlphaFoldDB" id="A0AAE0XWD6"/>
<dbReference type="EMBL" id="JAWDGP010007404">
    <property type="protein sequence ID" value="KAK3720729.1"/>
    <property type="molecule type" value="Genomic_DNA"/>
</dbReference>
<name>A0AAE0XWD6_9GAST</name>
<keyword evidence="2" id="KW-1185">Reference proteome</keyword>
<proteinExistence type="predicted"/>
<gene>
    <name evidence="1" type="ORF">RRG08_057200</name>
</gene>